<dbReference type="Proteomes" id="UP000321577">
    <property type="component" value="Unassembled WGS sequence"/>
</dbReference>
<dbReference type="Pfam" id="PF12006">
    <property type="entry name" value="DUF3500"/>
    <property type="match status" value="1"/>
</dbReference>
<organism evidence="2 3">
    <name type="scientific">Brevifollis gellanilyticus</name>
    <dbReference type="NCBI Taxonomy" id="748831"/>
    <lineage>
        <taxon>Bacteria</taxon>
        <taxon>Pseudomonadati</taxon>
        <taxon>Verrucomicrobiota</taxon>
        <taxon>Verrucomicrobiia</taxon>
        <taxon>Verrucomicrobiales</taxon>
        <taxon>Verrucomicrobiaceae</taxon>
    </lineage>
</organism>
<comment type="caution">
    <text evidence="2">The sequence shown here is derived from an EMBL/GenBank/DDBJ whole genome shotgun (WGS) entry which is preliminary data.</text>
</comment>
<reference evidence="2 3" key="1">
    <citation type="submission" date="2019-07" db="EMBL/GenBank/DDBJ databases">
        <title>Whole genome shotgun sequence of Brevifollis gellanilyticus NBRC 108608.</title>
        <authorList>
            <person name="Hosoyama A."/>
            <person name="Uohara A."/>
            <person name="Ohji S."/>
            <person name="Ichikawa N."/>
        </authorList>
    </citation>
    <scope>NUCLEOTIDE SEQUENCE [LARGE SCALE GENOMIC DNA]</scope>
    <source>
        <strain evidence="2 3">NBRC 108608</strain>
    </source>
</reference>
<dbReference type="OrthoDB" id="581140at2"/>
<gene>
    <name evidence="2" type="ORF">BGE01nite_50710</name>
</gene>
<proteinExistence type="predicted"/>
<dbReference type="EMBL" id="BKAG01000058">
    <property type="protein sequence ID" value="GEP45780.1"/>
    <property type="molecule type" value="Genomic_DNA"/>
</dbReference>
<dbReference type="InterPro" id="IPR021889">
    <property type="entry name" value="DUF3500"/>
</dbReference>
<feature type="chain" id="PRO_5021909865" description="DUF3500 domain-containing protein" evidence="1">
    <location>
        <begin position="25"/>
        <end position="349"/>
    </location>
</feature>
<keyword evidence="3" id="KW-1185">Reference proteome</keyword>
<protein>
    <recommendedName>
        <fullName evidence="4">DUF3500 domain-containing protein</fullName>
    </recommendedName>
</protein>
<dbReference type="AlphaFoldDB" id="A0A512MGA3"/>
<keyword evidence="1" id="KW-0732">Signal</keyword>
<name>A0A512MGA3_9BACT</name>
<accession>A0A512MGA3</accession>
<evidence type="ECO:0000313" key="2">
    <source>
        <dbReference type="EMBL" id="GEP45780.1"/>
    </source>
</evidence>
<dbReference type="RefSeq" id="WP_146854979.1">
    <property type="nucleotide sequence ID" value="NZ_BKAG01000058.1"/>
</dbReference>
<sequence>MIRSVLPALLCTSVLALSALQVRAHEAGKQMAEVANLLLSVLTPEQKAKATFKFDDEERINWHFIPRERKGLPLKEMTPQQELLAHALLNTGLGFRGAAKAVTIMSLEEVLWQMEGAKAPDEAGKAAVRAKRDPEQYFVSIFGTPEMKGTWGWRIEGHHLSLNFTIQDGQLLRASPTFFGTNPGEVRQGNLMGLRVLGKEEDLGRELVKSLNDEQWKKALFDAVAPKEMITAAEKRVNPLKPEGVSNADMTAEQKAKLKEIITEYTDRVRPEIAAELWAEIDKSPVFFAWAGGKERGEPHYYRVQGASFLIEYDNVQGEANHPHSVFRSFEGDFGRDILAEHHKEAHGK</sequence>
<evidence type="ECO:0000313" key="3">
    <source>
        <dbReference type="Proteomes" id="UP000321577"/>
    </source>
</evidence>
<dbReference type="PANTHER" id="PTHR37489">
    <property type="entry name" value="DUF3500 DOMAIN-CONTAINING PROTEIN"/>
    <property type="match status" value="1"/>
</dbReference>
<dbReference type="PANTHER" id="PTHR37489:SF1">
    <property type="entry name" value="DUF3500 DOMAIN-CONTAINING PROTEIN"/>
    <property type="match status" value="1"/>
</dbReference>
<feature type="signal peptide" evidence="1">
    <location>
        <begin position="1"/>
        <end position="24"/>
    </location>
</feature>
<evidence type="ECO:0008006" key="4">
    <source>
        <dbReference type="Google" id="ProtNLM"/>
    </source>
</evidence>
<evidence type="ECO:0000256" key="1">
    <source>
        <dbReference type="SAM" id="SignalP"/>
    </source>
</evidence>